<accession>A0ABM7RGQ6</accession>
<dbReference type="PANTHER" id="PTHR30146:SF109">
    <property type="entry name" value="HTH-TYPE TRANSCRIPTIONAL REGULATOR GALS"/>
    <property type="match status" value="1"/>
</dbReference>
<dbReference type="EMBL" id="AP024702">
    <property type="protein sequence ID" value="BCX46896.1"/>
    <property type="molecule type" value="Genomic_DNA"/>
</dbReference>
<keyword evidence="2" id="KW-0238">DNA-binding</keyword>
<dbReference type="PRINTS" id="PR00035">
    <property type="entry name" value="HTHGNTR"/>
</dbReference>
<evidence type="ECO:0000313" key="6">
    <source>
        <dbReference type="Proteomes" id="UP001374893"/>
    </source>
</evidence>
<dbReference type="SUPFAM" id="SSF53822">
    <property type="entry name" value="Periplasmic binding protein-like I"/>
    <property type="match status" value="1"/>
</dbReference>
<dbReference type="SUPFAM" id="SSF46785">
    <property type="entry name" value="Winged helix' DNA-binding domain"/>
    <property type="match status" value="1"/>
</dbReference>
<dbReference type="PROSITE" id="PS50949">
    <property type="entry name" value="HTH_GNTR"/>
    <property type="match status" value="1"/>
</dbReference>
<dbReference type="InterPro" id="IPR046335">
    <property type="entry name" value="LacI/GalR-like_sensor"/>
</dbReference>
<name>A0ABM7RGQ6_9BACT</name>
<keyword evidence="3" id="KW-0804">Transcription</keyword>
<proteinExistence type="predicted"/>
<dbReference type="Proteomes" id="UP001374893">
    <property type="component" value="Chromosome"/>
</dbReference>
<gene>
    <name evidence="5" type="ORF">HAHE_08040</name>
</gene>
<evidence type="ECO:0000256" key="3">
    <source>
        <dbReference type="ARBA" id="ARBA00023163"/>
    </source>
</evidence>
<dbReference type="InterPro" id="IPR036388">
    <property type="entry name" value="WH-like_DNA-bd_sf"/>
</dbReference>
<dbReference type="InterPro" id="IPR036390">
    <property type="entry name" value="WH_DNA-bd_sf"/>
</dbReference>
<sequence length="326" mass="36373">MPGRDKLAEELGVNRKTVEAALVKLEAQGVLESQGAGRRRLIRKSGRADARRMLTIGLLFHDADDPAQGFVIDARHELTEKGYAVVEAPLNLKRLNMDRKRVARMIGRIEADAWIVLGGSLEVLEWFVGRGKPVFALFGRRRGLEIPGVGPDKPPAYAAATRELIRLGHRRIVLMCGPERRIPEPGASERAFLAELASHGIALSRFHLPDWDGSIEGFHHRLQSLFRVTPPTAMILDEVRLFAAVQAFLASRGLRVPEDVSLVCTDHDPWFEWCRPTIAHIRWDTRPVVRRIVNWAGNLSRGRSDVRQVEVPAEFAPGGTIGRAPK</sequence>
<dbReference type="InterPro" id="IPR000524">
    <property type="entry name" value="Tscrpt_reg_HTH_GntR"/>
</dbReference>
<evidence type="ECO:0000256" key="1">
    <source>
        <dbReference type="ARBA" id="ARBA00023015"/>
    </source>
</evidence>
<dbReference type="InterPro" id="IPR028082">
    <property type="entry name" value="Peripla_BP_I"/>
</dbReference>
<dbReference type="PANTHER" id="PTHR30146">
    <property type="entry name" value="LACI-RELATED TRANSCRIPTIONAL REPRESSOR"/>
    <property type="match status" value="1"/>
</dbReference>
<dbReference type="CDD" id="cd06267">
    <property type="entry name" value="PBP1_LacI_sugar_binding-like"/>
    <property type="match status" value="1"/>
</dbReference>
<keyword evidence="1" id="KW-0805">Transcription regulation</keyword>
<dbReference type="Pfam" id="PF13377">
    <property type="entry name" value="Peripla_BP_3"/>
    <property type="match status" value="1"/>
</dbReference>
<feature type="domain" description="HTH gntR-type" evidence="4">
    <location>
        <begin position="1"/>
        <end position="45"/>
    </location>
</feature>
<evidence type="ECO:0000256" key="2">
    <source>
        <dbReference type="ARBA" id="ARBA00023125"/>
    </source>
</evidence>
<dbReference type="Gene3D" id="3.40.50.2300">
    <property type="match status" value="2"/>
</dbReference>
<keyword evidence="6" id="KW-1185">Reference proteome</keyword>
<protein>
    <submittedName>
        <fullName evidence="5">LacI family transcriptional regulator</fullName>
    </submittedName>
</protein>
<dbReference type="Gene3D" id="1.10.10.10">
    <property type="entry name" value="Winged helix-like DNA-binding domain superfamily/Winged helix DNA-binding domain"/>
    <property type="match status" value="1"/>
</dbReference>
<reference evidence="5 6" key="1">
    <citation type="submission" date="2021-06" db="EMBL/GenBank/DDBJ databases">
        <title>Complete genome of Haloferula helveola possessing various polysaccharide degrading enzymes.</title>
        <authorList>
            <person name="Takami H."/>
            <person name="Huang C."/>
            <person name="Hamasaki K."/>
        </authorList>
    </citation>
    <scope>NUCLEOTIDE SEQUENCE [LARGE SCALE GENOMIC DNA]</scope>
    <source>
        <strain evidence="5 6">CN-1</strain>
    </source>
</reference>
<evidence type="ECO:0000313" key="5">
    <source>
        <dbReference type="EMBL" id="BCX46896.1"/>
    </source>
</evidence>
<organism evidence="5 6">
    <name type="scientific">Haloferula helveola</name>
    <dbReference type="NCBI Taxonomy" id="490095"/>
    <lineage>
        <taxon>Bacteria</taxon>
        <taxon>Pseudomonadati</taxon>
        <taxon>Verrucomicrobiota</taxon>
        <taxon>Verrucomicrobiia</taxon>
        <taxon>Verrucomicrobiales</taxon>
        <taxon>Verrucomicrobiaceae</taxon>
        <taxon>Haloferula</taxon>
    </lineage>
</organism>
<evidence type="ECO:0000259" key="4">
    <source>
        <dbReference type="PROSITE" id="PS50949"/>
    </source>
</evidence>